<accession>A0ABT8J868</accession>
<sequence length="168" mass="19899">MDELIIEPGIGIGKLKLGMNKSEVDEVIQYYVNEYEKGTSYFNFFENAFKVEYDSSGKVKFIEIVSEFKNFFNCTCHNLDVFNTKANELVQNLNRISEYEEETNGETQYIFTNIGLSLWRSSVFTEETMQEDWFKEMCTENQEEEMRYFYFQTVAVYPNDGLYYKGLI</sequence>
<keyword evidence="2" id="KW-1185">Reference proteome</keyword>
<dbReference type="EMBL" id="JAROCD010000003">
    <property type="protein sequence ID" value="MDN4600737.1"/>
    <property type="molecule type" value="Genomic_DNA"/>
</dbReference>
<comment type="caution">
    <text evidence="1">The sequence shown here is derived from an EMBL/GenBank/DDBJ whole genome shotgun (WGS) entry which is preliminary data.</text>
</comment>
<gene>
    <name evidence="1" type="ORF">P5G61_05830</name>
</gene>
<protein>
    <submittedName>
        <fullName evidence="1">Uncharacterized protein</fullName>
    </submittedName>
</protein>
<evidence type="ECO:0000313" key="2">
    <source>
        <dbReference type="Proteomes" id="UP001174205"/>
    </source>
</evidence>
<dbReference type="Proteomes" id="UP001174205">
    <property type="component" value="Unassembled WGS sequence"/>
</dbReference>
<proteinExistence type="predicted"/>
<reference evidence="1" key="1">
    <citation type="submission" date="2023-03" db="EMBL/GenBank/DDBJ databases">
        <title>MT1 and MT2 Draft Genomes of Novel Species.</title>
        <authorList>
            <person name="Venkateswaran K."/>
        </authorList>
    </citation>
    <scope>NUCLEOTIDE SEQUENCE</scope>
    <source>
        <strain evidence="1">F6_3S_P_1C</strain>
    </source>
</reference>
<name>A0ABT8J868_9BACL</name>
<evidence type="ECO:0000313" key="1">
    <source>
        <dbReference type="EMBL" id="MDN4600737.1"/>
    </source>
</evidence>
<organism evidence="1 2">
    <name type="scientific">Paenibacillus vandeheii</name>
    <dbReference type="NCBI Taxonomy" id="3035917"/>
    <lineage>
        <taxon>Bacteria</taxon>
        <taxon>Bacillati</taxon>
        <taxon>Bacillota</taxon>
        <taxon>Bacilli</taxon>
        <taxon>Bacillales</taxon>
        <taxon>Paenibacillaceae</taxon>
        <taxon>Paenibacillus</taxon>
    </lineage>
</organism>
<dbReference type="RefSeq" id="WP_301245370.1">
    <property type="nucleotide sequence ID" value="NZ_JAROCD010000003.1"/>
</dbReference>